<name>A0A2T7PE52_POMCA</name>
<keyword evidence="3" id="KW-1185">Reference proteome</keyword>
<evidence type="ECO:0000313" key="3">
    <source>
        <dbReference type="Proteomes" id="UP000245119"/>
    </source>
</evidence>
<accession>A0A2T7PE52</accession>
<feature type="region of interest" description="Disordered" evidence="1">
    <location>
        <begin position="87"/>
        <end position="122"/>
    </location>
</feature>
<gene>
    <name evidence="2" type="ORF">C0Q70_07113</name>
</gene>
<protein>
    <submittedName>
        <fullName evidence="2">Uncharacterized protein</fullName>
    </submittedName>
</protein>
<dbReference type="EMBL" id="PZQS01000004">
    <property type="protein sequence ID" value="PVD31695.1"/>
    <property type="molecule type" value="Genomic_DNA"/>
</dbReference>
<evidence type="ECO:0000313" key="2">
    <source>
        <dbReference type="EMBL" id="PVD31695.1"/>
    </source>
</evidence>
<evidence type="ECO:0000256" key="1">
    <source>
        <dbReference type="SAM" id="MobiDB-lite"/>
    </source>
</evidence>
<dbReference type="Proteomes" id="UP000245119">
    <property type="component" value="Linkage Group LG4"/>
</dbReference>
<reference evidence="2 3" key="1">
    <citation type="submission" date="2018-04" db="EMBL/GenBank/DDBJ databases">
        <title>The genome of golden apple snail Pomacea canaliculata provides insight into stress tolerance and invasive adaptation.</title>
        <authorList>
            <person name="Liu C."/>
            <person name="Liu B."/>
            <person name="Ren Y."/>
            <person name="Zhang Y."/>
            <person name="Wang H."/>
            <person name="Li S."/>
            <person name="Jiang F."/>
            <person name="Yin L."/>
            <person name="Zhang G."/>
            <person name="Qian W."/>
            <person name="Fan W."/>
        </authorList>
    </citation>
    <scope>NUCLEOTIDE SEQUENCE [LARGE SCALE GENOMIC DNA]</scope>
    <source>
        <strain evidence="2">SZHN2017</strain>
        <tissue evidence="2">Muscle</tissue>
    </source>
</reference>
<sequence length="122" mass="12174">MSPILGGLRGAAGGWAGPPGFPGGCAGGMELGVEQRPLAPATGVVRAVQTIIPLSGVSWALPSPTPSGLVDRRETVFVVHYGNPTFPQPPSPVRLAAGGRAGGGEREETEGECSLSGDGDEG</sequence>
<dbReference type="AlphaFoldDB" id="A0A2T7PE52"/>
<organism evidence="2 3">
    <name type="scientific">Pomacea canaliculata</name>
    <name type="common">Golden apple snail</name>
    <dbReference type="NCBI Taxonomy" id="400727"/>
    <lineage>
        <taxon>Eukaryota</taxon>
        <taxon>Metazoa</taxon>
        <taxon>Spiralia</taxon>
        <taxon>Lophotrochozoa</taxon>
        <taxon>Mollusca</taxon>
        <taxon>Gastropoda</taxon>
        <taxon>Caenogastropoda</taxon>
        <taxon>Architaenioglossa</taxon>
        <taxon>Ampullarioidea</taxon>
        <taxon>Ampullariidae</taxon>
        <taxon>Pomacea</taxon>
    </lineage>
</organism>
<proteinExistence type="predicted"/>
<comment type="caution">
    <text evidence="2">The sequence shown here is derived from an EMBL/GenBank/DDBJ whole genome shotgun (WGS) entry which is preliminary data.</text>
</comment>